<dbReference type="EMBL" id="MU167367">
    <property type="protein sequence ID" value="KAG0141894.1"/>
    <property type="molecule type" value="Genomic_DNA"/>
</dbReference>
<keyword evidence="3" id="KW-1185">Reference proteome</keyword>
<gene>
    <name evidence="2" type="ORF">CROQUDRAFT_673868</name>
</gene>
<organism evidence="2 3">
    <name type="scientific">Cronartium quercuum f. sp. fusiforme G11</name>
    <dbReference type="NCBI Taxonomy" id="708437"/>
    <lineage>
        <taxon>Eukaryota</taxon>
        <taxon>Fungi</taxon>
        <taxon>Dikarya</taxon>
        <taxon>Basidiomycota</taxon>
        <taxon>Pucciniomycotina</taxon>
        <taxon>Pucciniomycetes</taxon>
        <taxon>Pucciniales</taxon>
        <taxon>Coleosporiaceae</taxon>
        <taxon>Cronartium</taxon>
    </lineage>
</organism>
<dbReference type="AlphaFoldDB" id="A0A9P6T7V7"/>
<accession>A0A9P6T7V7</accession>
<comment type="caution">
    <text evidence="2">The sequence shown here is derived from an EMBL/GenBank/DDBJ whole genome shotgun (WGS) entry which is preliminary data.</text>
</comment>
<dbReference type="Proteomes" id="UP000886653">
    <property type="component" value="Unassembled WGS sequence"/>
</dbReference>
<evidence type="ECO:0000313" key="3">
    <source>
        <dbReference type="Proteomes" id="UP000886653"/>
    </source>
</evidence>
<protein>
    <submittedName>
        <fullName evidence="2">Uncharacterized protein</fullName>
    </submittedName>
</protein>
<feature type="region of interest" description="Disordered" evidence="1">
    <location>
        <begin position="237"/>
        <end position="258"/>
    </location>
</feature>
<evidence type="ECO:0000256" key="1">
    <source>
        <dbReference type="SAM" id="MobiDB-lite"/>
    </source>
</evidence>
<evidence type="ECO:0000313" key="2">
    <source>
        <dbReference type="EMBL" id="KAG0141894.1"/>
    </source>
</evidence>
<reference evidence="2" key="1">
    <citation type="submission" date="2013-11" db="EMBL/GenBank/DDBJ databases">
        <title>Genome sequence of the fusiform rust pathogen reveals effectors for host alternation and coevolution with pine.</title>
        <authorList>
            <consortium name="DOE Joint Genome Institute"/>
            <person name="Smith K."/>
            <person name="Pendleton A."/>
            <person name="Kubisiak T."/>
            <person name="Anderson C."/>
            <person name="Salamov A."/>
            <person name="Aerts A."/>
            <person name="Riley R."/>
            <person name="Clum A."/>
            <person name="Lindquist E."/>
            <person name="Ence D."/>
            <person name="Campbell M."/>
            <person name="Kronenberg Z."/>
            <person name="Feau N."/>
            <person name="Dhillon B."/>
            <person name="Hamelin R."/>
            <person name="Burleigh J."/>
            <person name="Smith J."/>
            <person name="Yandell M."/>
            <person name="Nelson C."/>
            <person name="Grigoriev I."/>
            <person name="Davis J."/>
        </authorList>
    </citation>
    <scope>NUCLEOTIDE SEQUENCE</scope>
    <source>
        <strain evidence="2">G11</strain>
    </source>
</reference>
<sequence>MYSQTPTFIVCSRTLSHSDSFLSQKSWGSVSTIDNKEHITSDPQPEPTYSESVLSDTRAFPGLQANRTKLQSPAIPTFSSLTKLLRRTGLTTKTPLESENPQANIPSLEERTRPRSSIDFLKTRSKGTEIINVSLKADNLEQPSQRINQILNPIKDLNDDIDEDLGVALFSLRRSANRISRQRFQQPQPDVLKPVLGTILAHCSEMPFTSHFVHQSNTSENSSDDPTPIAIVNQSPAIKEDSSHSSSSSEEAFEYTGHDDADDNSSFCTVSTMRSKFPQLSDILRTLIHFQPPALIFLGF</sequence>
<proteinExistence type="predicted"/>
<name>A0A9P6T7V7_9BASI</name>